<name>F4QEI3_CACFS</name>
<gene>
    <name evidence="1" type="ORF">DFA_11858</name>
</gene>
<sequence length="168" mass="19150">MTSVNPLISSFLQKPCDLREMKSFTPSEQKKAMESVPNLAGFDQNPFDPNSLFTLQTQLTGVKKTKEKILYQSEKISRKIFQSTVHLLGSIIEKNQQLFINDKKELTPTGKLTQDFNDSVTTDSESQTSMLIFVTRIQEVEEEEEDPTKTAHGIIVEIEEIQTRIVPR</sequence>
<dbReference type="KEGG" id="dfa:DFA_11858"/>
<dbReference type="GeneID" id="14865814"/>
<dbReference type="EMBL" id="GL883029">
    <property type="protein sequence ID" value="EGG14094.1"/>
    <property type="molecule type" value="Genomic_DNA"/>
</dbReference>
<organism evidence="1 2">
    <name type="scientific">Cavenderia fasciculata</name>
    <name type="common">Slime mold</name>
    <name type="synonym">Dictyostelium fasciculatum</name>
    <dbReference type="NCBI Taxonomy" id="261658"/>
    <lineage>
        <taxon>Eukaryota</taxon>
        <taxon>Amoebozoa</taxon>
        <taxon>Evosea</taxon>
        <taxon>Eumycetozoa</taxon>
        <taxon>Dictyostelia</taxon>
        <taxon>Acytosteliales</taxon>
        <taxon>Cavenderiaceae</taxon>
        <taxon>Cavenderia</taxon>
    </lineage>
</organism>
<dbReference type="RefSeq" id="XP_004350802.1">
    <property type="nucleotide sequence ID" value="XM_004350751.1"/>
</dbReference>
<proteinExistence type="predicted"/>
<dbReference type="AlphaFoldDB" id="F4QEI3"/>
<protein>
    <submittedName>
        <fullName evidence="1">Uncharacterized protein</fullName>
    </submittedName>
</protein>
<dbReference type="Proteomes" id="UP000007797">
    <property type="component" value="Unassembled WGS sequence"/>
</dbReference>
<evidence type="ECO:0000313" key="1">
    <source>
        <dbReference type="EMBL" id="EGG14094.1"/>
    </source>
</evidence>
<keyword evidence="2" id="KW-1185">Reference proteome</keyword>
<reference evidence="2" key="1">
    <citation type="journal article" date="2011" name="Genome Res.">
        <title>Phylogeny-wide analysis of social amoeba genomes highlights ancient origins for complex intercellular communication.</title>
        <authorList>
            <person name="Heidel A.J."/>
            <person name="Lawal H.M."/>
            <person name="Felder M."/>
            <person name="Schilde C."/>
            <person name="Helps N.R."/>
            <person name="Tunggal B."/>
            <person name="Rivero F."/>
            <person name="John U."/>
            <person name="Schleicher M."/>
            <person name="Eichinger L."/>
            <person name="Platzer M."/>
            <person name="Noegel A.A."/>
            <person name="Schaap P."/>
            <person name="Gloeckner G."/>
        </authorList>
    </citation>
    <scope>NUCLEOTIDE SEQUENCE [LARGE SCALE GENOMIC DNA]</scope>
    <source>
        <strain evidence="2">SH3</strain>
    </source>
</reference>
<accession>F4QEI3</accession>
<evidence type="ECO:0000313" key="2">
    <source>
        <dbReference type="Proteomes" id="UP000007797"/>
    </source>
</evidence>